<keyword evidence="2" id="KW-1185">Reference proteome</keyword>
<evidence type="ECO:0000313" key="2">
    <source>
        <dbReference type="Proteomes" id="UP000825015"/>
    </source>
</evidence>
<accession>A0ACA8R2L3</accession>
<protein>
    <submittedName>
        <fullName evidence="1">Uncharacterized protein</fullName>
    </submittedName>
</protein>
<name>A0ACA8R2L3_METAZ</name>
<dbReference type="Proteomes" id="UP000825015">
    <property type="component" value="Chromosome"/>
</dbReference>
<reference evidence="1" key="1">
    <citation type="submission" date="2019-06" db="EMBL/GenBank/DDBJ databases">
        <title>Complete genome sequence of Methanobrevibacter arboriphilus strain SA.</title>
        <authorList>
            <person name="Asakawa S."/>
        </authorList>
    </citation>
    <scope>NUCLEOTIDE SEQUENCE</scope>
    <source>
        <strain evidence="1">SA</strain>
    </source>
</reference>
<evidence type="ECO:0000313" key="1">
    <source>
        <dbReference type="EMBL" id="BBL61531.1"/>
    </source>
</evidence>
<dbReference type="EMBL" id="AP019779">
    <property type="protein sequence ID" value="BBL61531.1"/>
    <property type="molecule type" value="Genomic_DNA"/>
</dbReference>
<organism evidence="1 2">
    <name type="scientific">Methanobrevibacter arboriphilus</name>
    <dbReference type="NCBI Taxonomy" id="39441"/>
    <lineage>
        <taxon>Archaea</taxon>
        <taxon>Methanobacteriati</taxon>
        <taxon>Methanobacteriota</taxon>
        <taxon>Methanomada group</taxon>
        <taxon>Methanobacteria</taxon>
        <taxon>Methanobacteriales</taxon>
        <taxon>Methanobacteriaceae</taxon>
        <taxon>Methanobrevibacter</taxon>
    </lineage>
</organism>
<gene>
    <name evidence="1" type="ORF">MarbSA_05710</name>
</gene>
<sequence length="163" mass="19236">MVNRVERKDGYCELLLLKNRKQKLIDKEYAKVSAEDYNKIKKYDWRVYKLGGKLVAATYVGRDFTTINKLLYPDLKRLHRCNDDSLDYRRFNIKHFRNEKAVKNQEKLTVEENKLVSVSASTYDSLEKFKKDNDLEDQDTAINHLLNKTNNSFLARIKGVVKL</sequence>
<proteinExistence type="predicted"/>